<accession>A0ABT0L706</accession>
<sequence>MYSERLLERVIKAGDPFNEPENELLVLNRSITRYLSLLLNSQQGTAQTVIDFGMPDLNTIRFSDDLEGLRDLEETIEAQILKYEPRMHSVKVTTMANETERLSLMFKISASIKYNNEVMGLVFETILGADGNIIVNRV</sequence>
<dbReference type="InterPro" id="IPR007048">
    <property type="entry name" value="IraD/Gp25-like"/>
</dbReference>
<comment type="caution">
    <text evidence="2">The sequence shown here is derived from an EMBL/GenBank/DDBJ whole genome shotgun (WGS) entry which is preliminary data.</text>
</comment>
<protein>
    <submittedName>
        <fullName evidence="2">Type VI secretion system baseplate subunit TssE</fullName>
    </submittedName>
</protein>
<evidence type="ECO:0000313" key="3">
    <source>
        <dbReference type="Proteomes" id="UP001203423"/>
    </source>
</evidence>
<dbReference type="PANTHER" id="PTHR38595">
    <property type="entry name" value="CYTOPLASMIC PROTEIN-RELATED"/>
    <property type="match status" value="1"/>
</dbReference>
<proteinExistence type="predicted"/>
<evidence type="ECO:0000313" key="2">
    <source>
        <dbReference type="EMBL" id="MCL1123468.1"/>
    </source>
</evidence>
<organism evidence="2 3">
    <name type="scientific">Shewanella surugensis</name>
    <dbReference type="NCBI Taxonomy" id="212020"/>
    <lineage>
        <taxon>Bacteria</taxon>
        <taxon>Pseudomonadati</taxon>
        <taxon>Pseudomonadota</taxon>
        <taxon>Gammaproteobacteria</taxon>
        <taxon>Alteromonadales</taxon>
        <taxon>Shewanellaceae</taxon>
        <taxon>Shewanella</taxon>
    </lineage>
</organism>
<dbReference type="Proteomes" id="UP001203423">
    <property type="component" value="Unassembled WGS sequence"/>
</dbReference>
<dbReference type="InterPro" id="IPR017737">
    <property type="entry name" value="TssE1-like"/>
</dbReference>
<dbReference type="NCBIfam" id="TIGR03357">
    <property type="entry name" value="VI_zyme"/>
    <property type="match status" value="1"/>
</dbReference>
<dbReference type="RefSeq" id="WP_248938754.1">
    <property type="nucleotide sequence ID" value="NZ_JAKIKS010000006.1"/>
</dbReference>
<dbReference type="SUPFAM" id="SSF160719">
    <property type="entry name" value="gpW/gp25-like"/>
    <property type="match status" value="1"/>
</dbReference>
<evidence type="ECO:0000259" key="1">
    <source>
        <dbReference type="Pfam" id="PF04965"/>
    </source>
</evidence>
<name>A0ABT0L706_9GAMM</name>
<reference evidence="2 3" key="1">
    <citation type="submission" date="2022-01" db="EMBL/GenBank/DDBJ databases">
        <title>Whole genome-based taxonomy of the Shewanellaceae.</title>
        <authorList>
            <person name="Martin-Rodriguez A.J."/>
        </authorList>
    </citation>
    <scope>NUCLEOTIDE SEQUENCE [LARGE SCALE GENOMIC DNA]</scope>
    <source>
        <strain evidence="2 3">DSM 17177</strain>
    </source>
</reference>
<gene>
    <name evidence="2" type="primary">tssE</name>
    <name evidence="2" type="ORF">L2764_02960</name>
</gene>
<dbReference type="Pfam" id="PF04965">
    <property type="entry name" value="GPW_gp25"/>
    <property type="match status" value="1"/>
</dbReference>
<dbReference type="EMBL" id="JAKIKS010000006">
    <property type="protein sequence ID" value="MCL1123468.1"/>
    <property type="molecule type" value="Genomic_DNA"/>
</dbReference>
<feature type="domain" description="IraD/Gp25-like" evidence="1">
    <location>
        <begin position="27"/>
        <end position="116"/>
    </location>
</feature>
<keyword evidence="3" id="KW-1185">Reference proteome</keyword>
<dbReference type="PANTHER" id="PTHR38595:SF2">
    <property type="entry name" value="TYPE VI SECRETION SYSTEM BASEPLATE SUBUNIT TSSE"/>
    <property type="match status" value="1"/>
</dbReference>
<dbReference type="Gene3D" id="3.10.450.40">
    <property type="match status" value="1"/>
</dbReference>
<dbReference type="InterPro" id="IPR053176">
    <property type="entry name" value="T6SS_TssE1-like"/>
</dbReference>